<name>A0A143PJI0_LUTPR</name>
<accession>A0A143PJI0</accession>
<gene>
    <name evidence="1" type="ORF">LuPra_01600</name>
</gene>
<dbReference type="KEGG" id="abac:LuPra_01600"/>
<sequence>MKGDFSRSTHRPTNRYSGVRLQQGRVLLDAEWNEQADLALQRERASAVDAIGRTGAPKHSPDEFRHFQVALADEGRDLLIAPGQIYVDGLRCENHREGGMRLSKQPDLPGVPLPVDDGLFAVYLDVWERHVTAVDQSPDGFPALREVALGGPDTATRVQVVWQARLVEVEEKGCGAFVAPEAPTGRLRARAVPGEDATNDCLAPQGGGYRRLENQLYRVEIHDTVENRVRFKWSRDNGSIVSRVLAVDAVAKTIRVEDPGRDDVLGFASARFVELTDEARELRNEPGLLLEVQTVLGDEVTVLIPANTNLAVGSQPTLRRWDGVDTVVSGQPIDLEDGVQVEFDRGTFTPGDYWQIPARTLTGKVEWPLDPRNPSQPIFERRHGTDHHYCALAAVRFGGGVFSNLADCRPLFPPLTAIAASDVSYDPSACSNLATVRTVQQAIDILCRASGGSEPGIHIEKVALMNGRVLDNDVVIAPAELAKGITITCDKPVFQDSVRNTRGMPNPVCRVTIDLPWPTTSIEAEQWQMASLGSIGFTTITVAGQVNADGPLIVWSPQAQGDVIVDIASWLSSNLLEALAQRTHGQIKRLLARLSLNGNFIWGPRGPDLYLDGEAFGVPARGHTALRLPSGNNRSGGNFEMWFWLGPEEAPQPRVGLIPSRTSRFFSSNLGREAIAFGIQREHRSVVEALPPNYAVDAAQAFDPTRAAALAGRTGVRTLTALSSTRFEKLGTVLNDMLSTHLRLEIRTTPLEDNILLRQVRTSMAAGNPPDFVVGDEALMAKLNELQYPGALLAI</sequence>
<evidence type="ECO:0000313" key="2">
    <source>
        <dbReference type="Proteomes" id="UP000076079"/>
    </source>
</evidence>
<dbReference type="PATRIC" id="fig|1813736.3.peg.1660"/>
<evidence type="ECO:0000313" key="1">
    <source>
        <dbReference type="EMBL" id="AMY08400.1"/>
    </source>
</evidence>
<organism evidence="1 2">
    <name type="scientific">Luteitalea pratensis</name>
    <dbReference type="NCBI Taxonomy" id="1855912"/>
    <lineage>
        <taxon>Bacteria</taxon>
        <taxon>Pseudomonadati</taxon>
        <taxon>Acidobacteriota</taxon>
        <taxon>Vicinamibacteria</taxon>
        <taxon>Vicinamibacterales</taxon>
        <taxon>Vicinamibacteraceae</taxon>
        <taxon>Luteitalea</taxon>
    </lineage>
</organism>
<keyword evidence="2" id="KW-1185">Reference proteome</keyword>
<dbReference type="RefSeq" id="WP_110170249.1">
    <property type="nucleotide sequence ID" value="NZ_CP015136.1"/>
</dbReference>
<reference evidence="1 2" key="1">
    <citation type="journal article" date="2016" name="Genome Announc.">
        <title>First Complete Genome Sequence of a Subdivision 6 Acidobacterium Strain.</title>
        <authorList>
            <person name="Huang S."/>
            <person name="Vieira S."/>
            <person name="Bunk B."/>
            <person name="Riedel T."/>
            <person name="Sproer C."/>
            <person name="Overmann J."/>
        </authorList>
    </citation>
    <scope>NUCLEOTIDE SEQUENCE [LARGE SCALE GENOMIC DNA]</scope>
    <source>
        <strain evidence="2">DSM 100886 HEG_-6_39</strain>
    </source>
</reference>
<dbReference type="STRING" id="1855912.LuPra_01600"/>
<dbReference type="InterPro" id="IPR045392">
    <property type="entry name" value="DUF6519"/>
</dbReference>
<protein>
    <submittedName>
        <fullName evidence="1">Uncharacterized protein</fullName>
    </submittedName>
</protein>
<proteinExistence type="predicted"/>
<reference evidence="2" key="2">
    <citation type="submission" date="2016-04" db="EMBL/GenBank/DDBJ databases">
        <title>First Complete Genome Sequence of a Subdivision 6 Acidobacterium.</title>
        <authorList>
            <person name="Huang S."/>
            <person name="Vieira S."/>
            <person name="Bunk B."/>
            <person name="Riedel T."/>
            <person name="Sproeer C."/>
            <person name="Overmann J."/>
        </authorList>
    </citation>
    <scope>NUCLEOTIDE SEQUENCE [LARGE SCALE GENOMIC DNA]</scope>
    <source>
        <strain evidence="2">DSM 100886 HEG_-6_39</strain>
    </source>
</reference>
<dbReference type="EMBL" id="CP015136">
    <property type="protein sequence ID" value="AMY08400.1"/>
    <property type="molecule type" value="Genomic_DNA"/>
</dbReference>
<dbReference type="Pfam" id="PF20129">
    <property type="entry name" value="DUF6519"/>
    <property type="match status" value="2"/>
</dbReference>
<dbReference type="OrthoDB" id="134981at2"/>
<dbReference type="AlphaFoldDB" id="A0A143PJI0"/>
<dbReference type="Proteomes" id="UP000076079">
    <property type="component" value="Chromosome"/>
</dbReference>